<dbReference type="InterPro" id="IPR013398">
    <property type="entry name" value="CRISPR-assoc_prot_Csy2"/>
</dbReference>
<dbReference type="Pfam" id="PF09614">
    <property type="entry name" value="Cas_Csy2"/>
    <property type="match status" value="1"/>
</dbReference>
<dbReference type="RefSeq" id="WP_223904936.1">
    <property type="nucleotide sequence ID" value="NZ_AP024238.1"/>
</dbReference>
<protein>
    <submittedName>
        <fullName evidence="1">CRISPR-associated protein Csy2</fullName>
    </submittedName>
</protein>
<evidence type="ECO:0000313" key="2">
    <source>
        <dbReference type="Proteomes" id="UP000824366"/>
    </source>
</evidence>
<gene>
    <name evidence="1" type="ORF">MIZ03_3952</name>
</gene>
<name>A0ABM7MRR4_9BURK</name>
<dbReference type="NCBIfam" id="TIGR02565">
    <property type="entry name" value="cas_Csy2"/>
    <property type="match status" value="1"/>
</dbReference>
<keyword evidence="2" id="KW-1185">Reference proteome</keyword>
<proteinExistence type="predicted"/>
<dbReference type="CDD" id="cd09736">
    <property type="entry name" value="Csy2_I-F"/>
    <property type="match status" value="1"/>
</dbReference>
<dbReference type="EMBL" id="AP024238">
    <property type="protein sequence ID" value="BCO29041.1"/>
    <property type="molecule type" value="Genomic_DNA"/>
</dbReference>
<organism evidence="1 2">
    <name type="scientific">Rhodoferax lithotrophicus</name>
    <dbReference type="NCBI Taxonomy" id="2798804"/>
    <lineage>
        <taxon>Bacteria</taxon>
        <taxon>Pseudomonadati</taxon>
        <taxon>Pseudomonadota</taxon>
        <taxon>Betaproteobacteria</taxon>
        <taxon>Burkholderiales</taxon>
        <taxon>Comamonadaceae</taxon>
        <taxon>Rhodoferax</taxon>
    </lineage>
</organism>
<evidence type="ECO:0000313" key="1">
    <source>
        <dbReference type="EMBL" id="BCO29041.1"/>
    </source>
</evidence>
<sequence>MPNEPTPHAAVLVLPRLRVQNANAISSPLTWGFPSITAFTGLMTALARRMGPDAGIRFHSVGVVCHGFEAQVTQGGYTRSFCLTRNPVLQDGSTAAIVEEGRVHLDITLVFEVTLSTALLDDAKRAQCAADVGECVAAMRIAGGSVMPPLPGALRRPPRAKLTLLGGDVEAQTKQFKRLSRQWLPGFALVSRDDLLQNRLEELRANAPAEATPPTLLDAWLDLSRINHRASLKAVPDAIAGEPTEVVEWATDRRSGWLVPIPVGYAALSDLYPPGAVAGARDTAVPFRFVESVYSIGQWVSPHRLADMTQLTWRPDYAPASGLYRCVNAFQAPTTDSYTPISFEE</sequence>
<dbReference type="Proteomes" id="UP000824366">
    <property type="component" value="Chromosome"/>
</dbReference>
<reference evidence="1 2" key="1">
    <citation type="journal article" date="2021" name="Microbiol. Spectr.">
        <title>A Single Bacterium Capable of Oxidation and Reduction of Iron at Circumneutral pH.</title>
        <authorList>
            <person name="Kato S."/>
            <person name="Ohkuma M."/>
        </authorList>
    </citation>
    <scope>NUCLEOTIDE SEQUENCE [LARGE SCALE GENOMIC DNA]</scope>
    <source>
        <strain evidence="1 2">MIZ03</strain>
    </source>
</reference>
<accession>A0ABM7MRR4</accession>